<dbReference type="Pfam" id="PF22820">
    <property type="entry name" value="TcaA_3rd_4th"/>
    <property type="match status" value="2"/>
</dbReference>
<evidence type="ECO:0000313" key="7">
    <source>
        <dbReference type="Proteomes" id="UP000018877"/>
    </source>
</evidence>
<evidence type="ECO:0000256" key="1">
    <source>
        <dbReference type="SAM" id="Phobius"/>
    </source>
</evidence>
<dbReference type="InterPro" id="IPR054529">
    <property type="entry name" value="TcaA_2nd"/>
</dbReference>
<evidence type="ECO:0000259" key="4">
    <source>
        <dbReference type="Pfam" id="PF22820"/>
    </source>
</evidence>
<keyword evidence="7" id="KW-1185">Reference proteome</keyword>
<dbReference type="AlphaFoldDB" id="A0AB94IRK3"/>
<feature type="domain" description="TcaA 4th" evidence="4">
    <location>
        <begin position="189"/>
        <end position="260"/>
    </location>
</feature>
<keyword evidence="1" id="KW-0472">Membrane</keyword>
<feature type="domain" description="YvbJ-like NTF2-like" evidence="5">
    <location>
        <begin position="344"/>
        <end position="463"/>
    </location>
</feature>
<evidence type="ECO:0000259" key="5">
    <source>
        <dbReference type="Pfam" id="PF25155"/>
    </source>
</evidence>
<protein>
    <recommendedName>
        <fullName evidence="8">Zinc-ribbon domain-containing protein</fullName>
    </recommendedName>
</protein>
<dbReference type="GO" id="GO:0005886">
    <property type="term" value="C:plasma membrane"/>
    <property type="evidence" value="ECO:0007669"/>
    <property type="project" value="UniProtKB-SubCell"/>
</dbReference>
<name>A0AB94IRK3_9BACI</name>
<gene>
    <name evidence="6" type="ORF">BAVI_06299</name>
</gene>
<keyword evidence="1" id="KW-1133">Transmembrane helix</keyword>
<dbReference type="PANTHER" id="PTHR40038:SF1">
    <property type="entry name" value="MEMBRANE-ASSOCIATED PROTEIN TCAA"/>
    <property type="match status" value="1"/>
</dbReference>
<dbReference type="EMBL" id="ALAN01000045">
    <property type="protein sequence ID" value="ETI69652.1"/>
    <property type="molecule type" value="Genomic_DNA"/>
</dbReference>
<dbReference type="Proteomes" id="UP000018877">
    <property type="component" value="Unassembled WGS sequence"/>
</dbReference>
<feature type="transmembrane region" description="Helical" evidence="1">
    <location>
        <begin position="55"/>
        <end position="72"/>
    </location>
</feature>
<organism evidence="6 7">
    <name type="scientific">Neobacillus vireti LMG 21834</name>
    <dbReference type="NCBI Taxonomy" id="1131730"/>
    <lineage>
        <taxon>Bacteria</taxon>
        <taxon>Bacillati</taxon>
        <taxon>Bacillota</taxon>
        <taxon>Bacilli</taxon>
        <taxon>Bacillales</taxon>
        <taxon>Bacillaceae</taxon>
        <taxon>Neobacillus</taxon>
    </lineage>
</organism>
<feature type="domain" description="TcaA 4th" evidence="4">
    <location>
        <begin position="271"/>
        <end position="334"/>
    </location>
</feature>
<evidence type="ECO:0008006" key="8">
    <source>
        <dbReference type="Google" id="ProtNLM"/>
    </source>
</evidence>
<sequence length="504" mass="56887">MQFCKECGSKLEDSAKFCKECGTTISEQNHKQPSMSPSPAPVAKQTMTKKKKRQLIAAGIAIVVLFGGYKIGETLTSKDRLIEKFENALIEKDSQKVASLLSSSDKKLEINKDSVSGLMKYLNKNPDLAKEIVSDLRAQSTLIDKSAGKDAKSLYEGFFEDMAGNDLVNLKKDGKFLFYDNYKLDIQSVYLTLKTNYKDTELFVDGKKVGTSNKLDFEKTFGPFVPGLHTAEATLKTKFVALETKDEFRLSSDKQVEDLYLDGRDVTVDLPDTNTGTAKLFINGKDVGVDLFKNPTFGPILTDGSMKMAVEAELPWGKVKTDEVAIDSEEMTVSFVNEELQKNLMETIHKSIDDELEAFTTLDAGKLTTATATYKDEKMEKAKDNKSNGYIYKGSHLNTKFDLDSFHLYHEDGNWIVTVEAEAGYMDDKFYYNETPELEENTTTFEFELYYDKTSNKWLLNNRSDSYGFDDEHVKELKNENPKQYVSSWINDVPAEDVIPMDND</sequence>
<reference evidence="6 7" key="1">
    <citation type="journal article" date="2014" name="Environ. Microbiol.">
        <title>The nitrate-ammonifying and nosZ-carrying bacterium Bacillus vireti is a potent source and sink for nitric and nitrous oxide under high nitrate conditions.</title>
        <authorList>
            <person name="Mania D."/>
            <person name="Heylen K."/>
            <person name="van Spanning R.J."/>
            <person name="Frostegard A."/>
        </authorList>
    </citation>
    <scope>NUCLEOTIDE SEQUENCE [LARGE SCALE GENOMIC DNA]</scope>
    <source>
        <strain evidence="6 7">LMG 21834</strain>
    </source>
</reference>
<dbReference type="InterPro" id="IPR054530">
    <property type="entry name" value="TcaA_4th"/>
</dbReference>
<evidence type="ECO:0000259" key="3">
    <source>
        <dbReference type="Pfam" id="PF22813"/>
    </source>
</evidence>
<proteinExistence type="predicted"/>
<dbReference type="RefSeq" id="WP_024027472.1">
    <property type="nucleotide sequence ID" value="NZ_ALAN01000045.1"/>
</dbReference>
<feature type="domain" description="TcaA second" evidence="3">
    <location>
        <begin position="78"/>
        <end position="186"/>
    </location>
</feature>
<keyword evidence="1" id="KW-0812">Transmembrane</keyword>
<dbReference type="InterPro" id="IPR026870">
    <property type="entry name" value="Zinc_ribbon_dom"/>
</dbReference>
<evidence type="ECO:0000259" key="2">
    <source>
        <dbReference type="Pfam" id="PF13240"/>
    </source>
</evidence>
<dbReference type="Pfam" id="PF22813">
    <property type="entry name" value="TcaA_2nd"/>
    <property type="match status" value="1"/>
</dbReference>
<dbReference type="PANTHER" id="PTHR40038">
    <property type="entry name" value="MEMBRANE-ASSOCIATED PROTEIN TCAA"/>
    <property type="match status" value="1"/>
</dbReference>
<feature type="domain" description="Zinc-ribbon" evidence="2">
    <location>
        <begin position="3"/>
        <end position="24"/>
    </location>
</feature>
<dbReference type="Pfam" id="PF25155">
    <property type="entry name" value="NTF2_YvbJ"/>
    <property type="match status" value="1"/>
</dbReference>
<comment type="caution">
    <text evidence="6">The sequence shown here is derived from an EMBL/GenBank/DDBJ whole genome shotgun (WGS) entry which is preliminary data.</text>
</comment>
<dbReference type="InterPro" id="IPR056902">
    <property type="entry name" value="NTF2_YvbJ"/>
</dbReference>
<evidence type="ECO:0000313" key="6">
    <source>
        <dbReference type="EMBL" id="ETI69652.1"/>
    </source>
</evidence>
<accession>A0AB94IRK3</accession>
<dbReference type="Pfam" id="PF13240">
    <property type="entry name" value="Zn_Ribbon_1"/>
    <property type="match status" value="1"/>
</dbReference>